<proteinExistence type="predicted"/>
<reference evidence="2 3" key="1">
    <citation type="submission" date="2022-04" db="EMBL/GenBank/DDBJ databases">
        <title>Halobacillus sp. isolated from saltern.</title>
        <authorList>
            <person name="Won M."/>
            <person name="Lee C.-M."/>
            <person name="Woen H.-Y."/>
            <person name="Kwon S.-W."/>
        </authorList>
    </citation>
    <scope>NUCLEOTIDE SEQUENCE [LARGE SCALE GENOMIC DNA]</scope>
    <source>
        <strain evidence="2 3">SSTM10-2</strain>
    </source>
</reference>
<evidence type="ECO:0000313" key="3">
    <source>
        <dbReference type="Proteomes" id="UP000831880"/>
    </source>
</evidence>
<dbReference type="EMBL" id="CP095074">
    <property type="protein sequence ID" value="UOQ93857.1"/>
    <property type="molecule type" value="Genomic_DNA"/>
</dbReference>
<evidence type="ECO:0000313" key="2">
    <source>
        <dbReference type="EMBL" id="UOQ93857.1"/>
    </source>
</evidence>
<evidence type="ECO:0000259" key="1">
    <source>
        <dbReference type="Pfam" id="PF01636"/>
    </source>
</evidence>
<organism evidence="2 3">
    <name type="scientific">Halobacillus shinanisalinarum</name>
    <dbReference type="NCBI Taxonomy" id="2932258"/>
    <lineage>
        <taxon>Bacteria</taxon>
        <taxon>Bacillati</taxon>
        <taxon>Bacillota</taxon>
        <taxon>Bacilli</taxon>
        <taxon>Bacillales</taxon>
        <taxon>Bacillaceae</taxon>
        <taxon>Halobacillus</taxon>
    </lineage>
</organism>
<keyword evidence="3" id="KW-1185">Reference proteome</keyword>
<dbReference type="InterPro" id="IPR002575">
    <property type="entry name" value="Aminoglycoside_PTrfase"/>
</dbReference>
<gene>
    <name evidence="2" type="ORF">MUO14_02375</name>
</gene>
<dbReference type="Proteomes" id="UP000831880">
    <property type="component" value="Chromosome"/>
</dbReference>
<accession>A0ABY4H2K6</accession>
<sequence length="338" mass="40976">MRDIWKIGIQINLGGMMKMTSKERKGDSYTDRLFHWLNSQEKLRISHDLTIKPKVYKAYYHDKPVLLKGYRRSRVLTQQVEFFNHWHEAGSIAAVPLTFPDGSFTKSKLGCEWGIFNWIEGRHADFKRREDRIKTYNVLRRFHRSTRGISILSIPKDPLYIKWSERMRQFEDTEQAFRSYRRKRLYDEIYATMEKQLERFTDNPWGEIEQSAWEGNEWLHGDVAHHNFIIDRNQKVKIIDFDLLYTGPKLYDDIQIAQRFLPHMEGYKSEFFSLFNRVKQPRLWLQGVLVPADLLREWLYGYRRCIREEVSLSFHLGKLERAWETRKKFVRYTEYMLR</sequence>
<name>A0ABY4H2K6_9BACI</name>
<dbReference type="Pfam" id="PF01636">
    <property type="entry name" value="APH"/>
    <property type="match status" value="1"/>
</dbReference>
<protein>
    <submittedName>
        <fullName evidence="2">Aminoglycoside phosphotransferase family protein</fullName>
    </submittedName>
</protein>
<dbReference type="Gene3D" id="3.90.1200.10">
    <property type="match status" value="1"/>
</dbReference>
<dbReference type="SUPFAM" id="SSF56112">
    <property type="entry name" value="Protein kinase-like (PK-like)"/>
    <property type="match status" value="1"/>
</dbReference>
<dbReference type="RefSeq" id="WP_244753468.1">
    <property type="nucleotide sequence ID" value="NZ_CP095074.1"/>
</dbReference>
<feature type="domain" description="Aminoglycoside phosphotransferase" evidence="1">
    <location>
        <begin position="63"/>
        <end position="252"/>
    </location>
</feature>
<dbReference type="InterPro" id="IPR011009">
    <property type="entry name" value="Kinase-like_dom_sf"/>
</dbReference>